<dbReference type="PANTHER" id="PTHR43591">
    <property type="entry name" value="METHYLTRANSFERASE"/>
    <property type="match status" value="1"/>
</dbReference>
<reference evidence="2 3" key="1">
    <citation type="submission" date="2019-07" db="EMBL/GenBank/DDBJ databases">
        <title>Whole genome shotgun sequence of Segetibacter aerophilus NBRC 106135.</title>
        <authorList>
            <person name="Hosoyama A."/>
            <person name="Uohara A."/>
            <person name="Ohji S."/>
            <person name="Ichikawa N."/>
        </authorList>
    </citation>
    <scope>NUCLEOTIDE SEQUENCE [LARGE SCALE GENOMIC DNA]</scope>
    <source>
        <strain evidence="2 3">NBRC 106135</strain>
    </source>
</reference>
<dbReference type="PANTHER" id="PTHR43591:SF110">
    <property type="entry name" value="RHODANESE DOMAIN-CONTAINING PROTEIN"/>
    <property type="match status" value="1"/>
</dbReference>
<dbReference type="InterPro" id="IPR013216">
    <property type="entry name" value="Methyltransf_11"/>
</dbReference>
<dbReference type="Proteomes" id="UP000321513">
    <property type="component" value="Unassembled WGS sequence"/>
</dbReference>
<gene>
    <name evidence="2" type="ORF">SAE01_36650</name>
</gene>
<dbReference type="Pfam" id="PF08241">
    <property type="entry name" value="Methyltransf_11"/>
    <property type="match status" value="1"/>
</dbReference>
<dbReference type="CDD" id="cd02440">
    <property type="entry name" value="AdoMet_MTases"/>
    <property type="match status" value="1"/>
</dbReference>
<dbReference type="Gene3D" id="3.40.50.150">
    <property type="entry name" value="Vaccinia Virus protein VP39"/>
    <property type="match status" value="1"/>
</dbReference>
<evidence type="ECO:0000313" key="2">
    <source>
        <dbReference type="EMBL" id="GEO11169.1"/>
    </source>
</evidence>
<dbReference type="AlphaFoldDB" id="A0A512BGS8"/>
<dbReference type="RefSeq" id="WP_147205281.1">
    <property type="nucleotide sequence ID" value="NZ_BJYT01000017.1"/>
</dbReference>
<keyword evidence="3" id="KW-1185">Reference proteome</keyword>
<dbReference type="SUPFAM" id="SSF53335">
    <property type="entry name" value="S-adenosyl-L-methionine-dependent methyltransferases"/>
    <property type="match status" value="1"/>
</dbReference>
<proteinExistence type="predicted"/>
<comment type="caution">
    <text evidence="2">The sequence shown here is derived from an EMBL/GenBank/DDBJ whole genome shotgun (WGS) entry which is preliminary data.</text>
</comment>
<accession>A0A512BGS8</accession>
<evidence type="ECO:0000259" key="1">
    <source>
        <dbReference type="Pfam" id="PF08241"/>
    </source>
</evidence>
<evidence type="ECO:0000313" key="3">
    <source>
        <dbReference type="Proteomes" id="UP000321513"/>
    </source>
</evidence>
<protein>
    <recommendedName>
        <fullName evidence="1">Methyltransferase type 11 domain-containing protein</fullName>
    </recommendedName>
</protein>
<dbReference type="EMBL" id="BJYT01000017">
    <property type="protein sequence ID" value="GEO11169.1"/>
    <property type="molecule type" value="Genomic_DNA"/>
</dbReference>
<feature type="domain" description="Methyltransferase type 11" evidence="1">
    <location>
        <begin position="73"/>
        <end position="176"/>
    </location>
</feature>
<dbReference type="OrthoDB" id="9789123at2"/>
<dbReference type="GO" id="GO:0008757">
    <property type="term" value="F:S-adenosylmethionine-dependent methyltransferase activity"/>
    <property type="evidence" value="ECO:0007669"/>
    <property type="project" value="InterPro"/>
</dbReference>
<organism evidence="2 3">
    <name type="scientific">Segetibacter aerophilus</name>
    <dbReference type="NCBI Taxonomy" id="670293"/>
    <lineage>
        <taxon>Bacteria</taxon>
        <taxon>Pseudomonadati</taxon>
        <taxon>Bacteroidota</taxon>
        <taxon>Chitinophagia</taxon>
        <taxon>Chitinophagales</taxon>
        <taxon>Chitinophagaceae</taxon>
        <taxon>Segetibacter</taxon>
    </lineage>
</organism>
<dbReference type="InterPro" id="IPR029063">
    <property type="entry name" value="SAM-dependent_MTases_sf"/>
</dbReference>
<sequence length="261" mass="29708">MPQNYPATSLSDNFLLTGGIYHSQNQAYNDWFEKQYSRNEEPWNYSHRGGEIFRHKFTIQQLREFCPHPCALLELGCGSGLMTAKLASFTSKLYAADVSLSAVKACKQKCDPVARKHNCEIEYYVTTTPGLPFNDGSFDTVTLCDGLLGWWFTEEQKQAALKDTYRALQKGGYIILTDYTTADHFADYIKLVNQSAFKIVKITYLHDRPWYLLESLAKKLPFKSLLKPIVASPHLAKLLHYSGRIIGPTSSRHIIIVARKE</sequence>
<name>A0A512BGS8_9BACT</name>